<dbReference type="InterPro" id="IPR016181">
    <property type="entry name" value="Acyl_CoA_acyltransferase"/>
</dbReference>
<dbReference type="OrthoDB" id="6293260at2"/>
<dbReference type="Pfam" id="PF13302">
    <property type="entry name" value="Acetyltransf_3"/>
    <property type="match status" value="1"/>
</dbReference>
<dbReference type="Gene3D" id="3.40.630.30">
    <property type="match status" value="1"/>
</dbReference>
<protein>
    <recommendedName>
        <fullName evidence="1">N-acetyltransferase domain-containing protein</fullName>
    </recommendedName>
</protein>
<organism evidence="2 3">
    <name type="scientific">Ascidiaceihabitans donghaensis</name>
    <dbReference type="NCBI Taxonomy" id="1510460"/>
    <lineage>
        <taxon>Bacteria</taxon>
        <taxon>Pseudomonadati</taxon>
        <taxon>Pseudomonadota</taxon>
        <taxon>Alphaproteobacteria</taxon>
        <taxon>Rhodobacterales</taxon>
        <taxon>Paracoccaceae</taxon>
        <taxon>Ascidiaceihabitans</taxon>
    </lineage>
</organism>
<reference evidence="2 3" key="1">
    <citation type="submission" date="2018-03" db="EMBL/GenBank/DDBJ databases">
        <authorList>
            <person name="Keele B.F."/>
        </authorList>
    </citation>
    <scope>NUCLEOTIDE SEQUENCE [LARGE SCALE GENOMIC DNA]</scope>
    <source>
        <strain evidence="2 3">CECT 8599</strain>
    </source>
</reference>
<dbReference type="Proteomes" id="UP000244880">
    <property type="component" value="Unassembled WGS sequence"/>
</dbReference>
<feature type="domain" description="N-acetyltransferase" evidence="1">
    <location>
        <begin position="14"/>
        <end position="150"/>
    </location>
</feature>
<dbReference type="PANTHER" id="PTHR43792">
    <property type="entry name" value="GNAT FAMILY, PUTATIVE (AFU_ORTHOLOGUE AFUA_3G00765)-RELATED-RELATED"/>
    <property type="match status" value="1"/>
</dbReference>
<accession>A0A2R8BAB0</accession>
<name>A0A2R8BAB0_9RHOB</name>
<proteinExistence type="predicted"/>
<sequence>MTALASIPTLHTERLTLRGPTEADFDVFAAFYASERSNFVGGPLPREQAYRILMQEAGHWQLKGFGRFSLVEKETGATVGIVGLWNPVGFPENELGWDLFDGASGKGYATEAGAAVRAYAYSTLGWTTLISMIADGNEASVRVAKRLGARPDGTFTHERFGPMAIWRHPAPKEASND</sequence>
<dbReference type="PANTHER" id="PTHR43792:SF1">
    <property type="entry name" value="N-ACETYLTRANSFERASE DOMAIN-CONTAINING PROTEIN"/>
    <property type="match status" value="1"/>
</dbReference>
<evidence type="ECO:0000259" key="1">
    <source>
        <dbReference type="Pfam" id="PF13302"/>
    </source>
</evidence>
<dbReference type="SUPFAM" id="SSF55729">
    <property type="entry name" value="Acyl-CoA N-acyltransferases (Nat)"/>
    <property type="match status" value="1"/>
</dbReference>
<dbReference type="EMBL" id="OMOR01000001">
    <property type="protein sequence ID" value="SPH19974.1"/>
    <property type="molecule type" value="Genomic_DNA"/>
</dbReference>
<dbReference type="RefSeq" id="WP_108827250.1">
    <property type="nucleotide sequence ID" value="NZ_OMOR01000001.1"/>
</dbReference>
<dbReference type="AlphaFoldDB" id="A0A2R8BAB0"/>
<dbReference type="InterPro" id="IPR000182">
    <property type="entry name" value="GNAT_dom"/>
</dbReference>
<evidence type="ECO:0000313" key="3">
    <source>
        <dbReference type="Proteomes" id="UP000244880"/>
    </source>
</evidence>
<dbReference type="GO" id="GO:0016747">
    <property type="term" value="F:acyltransferase activity, transferring groups other than amino-acyl groups"/>
    <property type="evidence" value="ECO:0007669"/>
    <property type="project" value="InterPro"/>
</dbReference>
<evidence type="ECO:0000313" key="2">
    <source>
        <dbReference type="EMBL" id="SPH19974.1"/>
    </source>
</evidence>
<gene>
    <name evidence="2" type="ORF">ASD8599_00714</name>
</gene>
<dbReference type="InterPro" id="IPR051531">
    <property type="entry name" value="N-acetyltransferase"/>
</dbReference>
<keyword evidence="3" id="KW-1185">Reference proteome</keyword>